<dbReference type="Proteomes" id="UP000001307">
    <property type="component" value="Unassembled WGS sequence"/>
</dbReference>
<dbReference type="InterPro" id="IPR039136">
    <property type="entry name" value="NUFIP1-like"/>
</dbReference>
<feature type="domain" description="C2H2-type" evidence="2">
    <location>
        <begin position="40"/>
        <end position="60"/>
    </location>
</feature>
<evidence type="ECO:0000256" key="1">
    <source>
        <dbReference type="SAM" id="MobiDB-lite"/>
    </source>
</evidence>
<evidence type="ECO:0000313" key="5">
    <source>
        <dbReference type="Proteomes" id="UP000001307"/>
    </source>
</evidence>
<evidence type="ECO:0000313" key="3">
    <source>
        <dbReference type="EMBL" id="CBY21491.1"/>
    </source>
</evidence>
<organism evidence="3 5">
    <name type="scientific">Oikopleura dioica</name>
    <name type="common">Tunicate</name>
    <dbReference type="NCBI Taxonomy" id="34765"/>
    <lineage>
        <taxon>Eukaryota</taxon>
        <taxon>Metazoa</taxon>
        <taxon>Chordata</taxon>
        <taxon>Tunicata</taxon>
        <taxon>Appendicularia</taxon>
        <taxon>Copelata</taxon>
        <taxon>Oikopleuridae</taxon>
        <taxon>Oikopleura</taxon>
    </lineage>
</organism>
<feature type="region of interest" description="Disordered" evidence="1">
    <location>
        <begin position="118"/>
        <end position="215"/>
    </location>
</feature>
<feature type="compositionally biased region" description="Acidic residues" evidence="1">
    <location>
        <begin position="185"/>
        <end position="203"/>
    </location>
</feature>
<dbReference type="EMBL" id="FN654276">
    <property type="protein sequence ID" value="CBY30463.1"/>
    <property type="molecule type" value="Genomic_DNA"/>
</dbReference>
<accession>E4WWI7</accession>
<dbReference type="PROSITE" id="PS00028">
    <property type="entry name" value="ZINC_FINGER_C2H2_1"/>
    <property type="match status" value="1"/>
</dbReference>
<dbReference type="InterPro" id="IPR013087">
    <property type="entry name" value="Znf_C2H2_type"/>
</dbReference>
<dbReference type="InterPro" id="IPR019496">
    <property type="entry name" value="NUFIP1_cons_dom"/>
</dbReference>
<reference evidence="3 5" key="1">
    <citation type="journal article" date="2010" name="Science">
        <title>Plasticity of animal genome architecture unmasked by rapid evolution of a pelagic tunicate.</title>
        <authorList>
            <person name="Denoeud F."/>
            <person name="Henriet S."/>
            <person name="Mungpakdee S."/>
            <person name="Aury J.M."/>
            <person name="Da Silva C."/>
            <person name="Brinkmann H."/>
            <person name="Mikhaleva J."/>
            <person name="Olsen L.C."/>
            <person name="Jubin C."/>
            <person name="Canestro C."/>
            <person name="Bouquet J.M."/>
            <person name="Danks G."/>
            <person name="Poulain J."/>
            <person name="Campsteijn C."/>
            <person name="Adamski M."/>
            <person name="Cross I."/>
            <person name="Yadetie F."/>
            <person name="Muffato M."/>
            <person name="Louis A."/>
            <person name="Butcher S."/>
            <person name="Tsagkogeorga G."/>
            <person name="Konrad A."/>
            <person name="Singh S."/>
            <person name="Jensen M.F."/>
            <person name="Cong E.H."/>
            <person name="Eikeseth-Otteraa H."/>
            <person name="Noel B."/>
            <person name="Anthouard V."/>
            <person name="Porcel B.M."/>
            <person name="Kachouri-Lafond R."/>
            <person name="Nishino A."/>
            <person name="Ugolini M."/>
            <person name="Chourrout P."/>
            <person name="Nishida H."/>
            <person name="Aasland R."/>
            <person name="Huzurbazar S."/>
            <person name="Westhof E."/>
            <person name="Delsuc F."/>
            <person name="Lehrach H."/>
            <person name="Reinhardt R."/>
            <person name="Weissenbach J."/>
            <person name="Roy S.W."/>
            <person name="Artiguenave F."/>
            <person name="Postlethwait J.H."/>
            <person name="Manak J.R."/>
            <person name="Thompson E.M."/>
            <person name="Jaillon O."/>
            <person name="Du Pasquier L."/>
            <person name="Boudinot P."/>
            <person name="Liberles D.A."/>
            <person name="Volff J.N."/>
            <person name="Philippe H."/>
            <person name="Lenhard B."/>
            <person name="Roest Crollius H."/>
            <person name="Wincker P."/>
            <person name="Chourrout D."/>
        </authorList>
    </citation>
    <scope>NUCLEOTIDE SEQUENCE [LARGE SCALE GENOMIC DNA]</scope>
</reference>
<dbReference type="EMBL" id="FN653017">
    <property type="protein sequence ID" value="CBY21491.1"/>
    <property type="molecule type" value="Genomic_DNA"/>
</dbReference>
<protein>
    <recommendedName>
        <fullName evidence="2">C2H2-type domain-containing protein</fullName>
    </recommendedName>
</protein>
<dbReference type="GO" id="GO:0000492">
    <property type="term" value="P:box C/D snoRNP assembly"/>
    <property type="evidence" value="ECO:0007669"/>
    <property type="project" value="TreeGrafter"/>
</dbReference>
<feature type="compositionally biased region" description="Basic and acidic residues" evidence="1">
    <location>
        <begin position="131"/>
        <end position="146"/>
    </location>
</feature>
<keyword evidence="5" id="KW-1185">Reference proteome</keyword>
<evidence type="ECO:0000313" key="4">
    <source>
        <dbReference type="EMBL" id="CBY30463.1"/>
    </source>
</evidence>
<proteinExistence type="predicted"/>
<dbReference type="PANTHER" id="PTHR13309">
    <property type="entry name" value="NUCLEAR FRAGILE X MENTAL RETARDATION PROTEIN INTERACTING PROTEIN 1"/>
    <property type="match status" value="1"/>
</dbReference>
<dbReference type="PANTHER" id="PTHR13309:SF0">
    <property type="entry name" value="FMR1-INTERACTING PROTEIN NUFIP1"/>
    <property type="match status" value="1"/>
</dbReference>
<dbReference type="AlphaFoldDB" id="E4WWI7"/>
<dbReference type="GO" id="GO:0005634">
    <property type="term" value="C:nucleus"/>
    <property type="evidence" value="ECO:0007669"/>
    <property type="project" value="TreeGrafter"/>
</dbReference>
<evidence type="ECO:0000259" key="2">
    <source>
        <dbReference type="PROSITE" id="PS00028"/>
    </source>
</evidence>
<name>E4WWI7_OIKDI</name>
<dbReference type="OrthoDB" id="273070at2759"/>
<dbReference type="GO" id="GO:0003723">
    <property type="term" value="F:RNA binding"/>
    <property type="evidence" value="ECO:0007669"/>
    <property type="project" value="InterPro"/>
</dbReference>
<gene>
    <name evidence="3" type="ORF">GSOID_T00009259001</name>
    <name evidence="4" type="ORF">GSOID_T00018331001</name>
</gene>
<dbReference type="Pfam" id="PF10453">
    <property type="entry name" value="NUFIP1"/>
    <property type="match status" value="1"/>
</dbReference>
<dbReference type="Proteomes" id="UP000011014">
    <property type="component" value="Unassembled WGS sequence"/>
</dbReference>
<sequence length="310" mass="35316">MAALARFRKRSKAGNLWGDVLKEGEGPVEKNTGSASQYFCEACNKDFKDQAAKAEHFAEHIKCGFPGCMFEGHMLVIETHIKNAHGSGIGAIRLETEEDIRKWREERRKNFPTKARIAEKEAARKAGTSIETKKFSKREQEREKRRAEKLKKKILAGSSSSEPANKRVKKGQQQENALVNYASESESDDDDIDKESSESENETEETKAKQSQLSSRLTKVSENIAAQPANEILYNNKLLRSHMTNLKDDGRKVRYPVGSYKCHKTGEREMPQLARPSLLEMLLKDEIREERNRILQAVHYIVQNDFFGVN</sequence>